<dbReference type="Pfam" id="PF02580">
    <property type="entry name" value="Tyr_Deacylase"/>
    <property type="match status" value="1"/>
</dbReference>
<dbReference type="KEGG" id="dca:Desca_2266"/>
<comment type="subcellular location">
    <subcellularLocation>
        <location evidence="4">Cytoplasm</location>
    </subcellularLocation>
</comment>
<dbReference type="Proteomes" id="UP000009226">
    <property type="component" value="Chromosome"/>
</dbReference>
<evidence type="ECO:0000256" key="5">
    <source>
        <dbReference type="SAM" id="MobiDB-lite"/>
    </source>
</evidence>
<comment type="function">
    <text evidence="4">An aminoacyl-tRNA editing enzyme that deacylates mischarged D-aminoacyl-tRNAs. Also deacylates mischarged glycyl-tRNA(Ala), protecting cells against glycine mischarging by AlaRS. Acts via tRNA-based rather than protein-based catalysis; rejects L-amino acids rather than detecting D-amino acids in the active site. By recycling D-aminoacyl-tRNA to D-amino acids and free tRNA molecules, this enzyme counteracts the toxicity associated with the formation of D-aminoacyl-tRNA entities in vivo and helps enforce protein L-homochirality.</text>
</comment>
<dbReference type="InterPro" id="IPR023509">
    <property type="entry name" value="DTD-like_sf"/>
</dbReference>
<dbReference type="NCBIfam" id="TIGR00256">
    <property type="entry name" value="D-aminoacyl-tRNA deacylase"/>
    <property type="match status" value="1"/>
</dbReference>
<dbReference type="STRING" id="868595.Desca_2266"/>
<feature type="region of interest" description="Disordered" evidence="5">
    <location>
        <begin position="1"/>
        <end position="22"/>
    </location>
</feature>
<feature type="short sequence motif" description="Gly-cisPro motif, important for rejection of L-amino acids" evidence="4">
    <location>
        <begin position="239"/>
        <end position="240"/>
    </location>
</feature>
<sequence length="251" mass="27685">MTLFSRSTGTTGRPHLTDCGKQSRKAFAGRSTQDGNPVVFHMAAFCARKALFFRPGETPGAEAPCHPRENFSWRCKAWSWGPGLQKSNLLLGIVNFFEPGMIMRAVVQRVLRGSVTVDNEIVGQIGHGLVVLLGVGCGDTVEDAYYLADKISQLRIFDDQEGKLNLSVQDVGGSVLAISQFTLFGDCRKGRRPSYSEAARPEEARELYEVFVQRLVSNGLTTATGRFQEHMVVEIINDGPVTLLLDSRKQF</sequence>
<reference evidence="6" key="1">
    <citation type="submission" date="2011-05" db="EMBL/GenBank/DDBJ databases">
        <title>Complete sequence of Desulfotomaculum carboxydivorans CO-1-SRB.</title>
        <authorList>
            <consortium name="US DOE Joint Genome Institute"/>
            <person name="Lucas S."/>
            <person name="Han J."/>
            <person name="Lapidus A."/>
            <person name="Cheng J.-F."/>
            <person name="Goodwin L."/>
            <person name="Pitluck S."/>
            <person name="Peters L."/>
            <person name="Mikhailova N."/>
            <person name="Lu M."/>
            <person name="Han C."/>
            <person name="Tapia R."/>
            <person name="Land M."/>
            <person name="Hauser L."/>
            <person name="Kyrpides N."/>
            <person name="Ivanova N."/>
            <person name="Pagani I."/>
            <person name="Stams A."/>
            <person name="Plugge C."/>
            <person name="Muyzer G."/>
            <person name="Kuever J."/>
            <person name="Parshina S."/>
            <person name="Ivanova A."/>
            <person name="Nazina T."/>
            <person name="Woyke T."/>
        </authorList>
    </citation>
    <scope>NUCLEOTIDE SEQUENCE [LARGE SCALE GENOMIC DNA]</scope>
    <source>
        <strain evidence="6">CO-1-SRB</strain>
    </source>
</reference>
<dbReference type="GO" id="GO:0043908">
    <property type="term" value="F:Ser(Gly)-tRNA(Ala) hydrolase activity"/>
    <property type="evidence" value="ECO:0007669"/>
    <property type="project" value="UniProtKB-UniRule"/>
</dbReference>
<dbReference type="Gene3D" id="3.50.80.10">
    <property type="entry name" value="D-tyrosyl-tRNA(Tyr) deacylase"/>
    <property type="match status" value="1"/>
</dbReference>
<keyword evidence="4" id="KW-0963">Cytoplasm</keyword>
<dbReference type="AlphaFoldDB" id="F6B2Z3"/>
<feature type="compositionally biased region" description="Polar residues" evidence="5">
    <location>
        <begin position="1"/>
        <end position="11"/>
    </location>
</feature>
<protein>
    <recommendedName>
        <fullName evidence="4">D-aminoacyl-tRNA deacylase</fullName>
        <shortName evidence="4">DTD</shortName>
        <ecNumber evidence="4">3.1.1.96</ecNumber>
    </recommendedName>
    <alternativeName>
        <fullName evidence="4">Gly-tRNA(Ala) deacylase</fullName>
        <ecNumber evidence="4">3.1.1.-</ecNumber>
    </alternativeName>
</protein>
<accession>F6B2Z3</accession>
<evidence type="ECO:0000256" key="2">
    <source>
        <dbReference type="ARBA" id="ARBA00022555"/>
    </source>
</evidence>
<evidence type="ECO:0000313" key="7">
    <source>
        <dbReference type="Proteomes" id="UP000009226"/>
    </source>
</evidence>
<dbReference type="CDD" id="cd00563">
    <property type="entry name" value="Dtyr_deacylase"/>
    <property type="match status" value="1"/>
</dbReference>
<keyword evidence="3 4" id="KW-0378">Hydrolase</keyword>
<dbReference type="HAMAP" id="MF_00518">
    <property type="entry name" value="Deacylase_Dtd"/>
    <property type="match status" value="1"/>
</dbReference>
<organism evidence="6 7">
    <name type="scientific">Desulfotomaculum nigrificans (strain DSM 14880 / VKM B-2319 / CO-1-SRB)</name>
    <name type="common">Desulfotomaculum carboxydivorans</name>
    <dbReference type="NCBI Taxonomy" id="868595"/>
    <lineage>
        <taxon>Bacteria</taxon>
        <taxon>Bacillati</taxon>
        <taxon>Bacillota</taxon>
        <taxon>Clostridia</taxon>
        <taxon>Eubacteriales</taxon>
        <taxon>Desulfotomaculaceae</taxon>
        <taxon>Desulfotomaculum</taxon>
    </lineage>
</organism>
<dbReference type="GO" id="GO:0051500">
    <property type="term" value="F:D-tyrosyl-tRNA(Tyr) deacylase activity"/>
    <property type="evidence" value="ECO:0007669"/>
    <property type="project" value="TreeGrafter"/>
</dbReference>
<evidence type="ECO:0000313" key="6">
    <source>
        <dbReference type="EMBL" id="AEF95101.1"/>
    </source>
</evidence>
<dbReference type="FunFam" id="3.50.80.10:FF:000001">
    <property type="entry name" value="D-aminoacyl-tRNA deacylase"/>
    <property type="match status" value="1"/>
</dbReference>
<comment type="domain">
    <text evidence="4">A Gly-cisPro motif from one monomer fits into the active site of the other monomer to allow specific chiral rejection of L-amino acids.</text>
</comment>
<dbReference type="eggNOG" id="COG1490">
    <property type="taxonomic scope" value="Bacteria"/>
</dbReference>
<evidence type="ECO:0000256" key="1">
    <source>
        <dbReference type="ARBA" id="ARBA00009673"/>
    </source>
</evidence>
<keyword evidence="7" id="KW-1185">Reference proteome</keyword>
<keyword evidence="4" id="KW-0694">RNA-binding</keyword>
<comment type="catalytic activity">
    <reaction evidence="4">
        <text>a D-aminoacyl-tRNA + H2O = a tRNA + a D-alpha-amino acid + H(+)</text>
        <dbReference type="Rhea" id="RHEA:13953"/>
        <dbReference type="Rhea" id="RHEA-COMP:10123"/>
        <dbReference type="Rhea" id="RHEA-COMP:10124"/>
        <dbReference type="ChEBI" id="CHEBI:15377"/>
        <dbReference type="ChEBI" id="CHEBI:15378"/>
        <dbReference type="ChEBI" id="CHEBI:59871"/>
        <dbReference type="ChEBI" id="CHEBI:78442"/>
        <dbReference type="ChEBI" id="CHEBI:79333"/>
        <dbReference type="EC" id="3.1.1.96"/>
    </reaction>
</comment>
<keyword evidence="2 4" id="KW-0820">tRNA-binding</keyword>
<dbReference type="EMBL" id="CP002736">
    <property type="protein sequence ID" value="AEF95101.1"/>
    <property type="molecule type" value="Genomic_DNA"/>
</dbReference>
<comment type="catalytic activity">
    <reaction evidence="4">
        <text>glycyl-tRNA(Ala) + H2O = tRNA(Ala) + glycine + H(+)</text>
        <dbReference type="Rhea" id="RHEA:53744"/>
        <dbReference type="Rhea" id="RHEA-COMP:9657"/>
        <dbReference type="Rhea" id="RHEA-COMP:13640"/>
        <dbReference type="ChEBI" id="CHEBI:15377"/>
        <dbReference type="ChEBI" id="CHEBI:15378"/>
        <dbReference type="ChEBI" id="CHEBI:57305"/>
        <dbReference type="ChEBI" id="CHEBI:78442"/>
        <dbReference type="ChEBI" id="CHEBI:78522"/>
    </reaction>
</comment>
<dbReference type="GO" id="GO:0019478">
    <property type="term" value="P:D-amino acid catabolic process"/>
    <property type="evidence" value="ECO:0007669"/>
    <property type="project" value="UniProtKB-UniRule"/>
</dbReference>
<gene>
    <name evidence="4" type="primary">dtd</name>
    <name evidence="6" type="ordered locus">Desca_2266</name>
</gene>
<dbReference type="EC" id="3.1.1.-" evidence="4"/>
<proteinExistence type="inferred from homology"/>
<evidence type="ECO:0000256" key="3">
    <source>
        <dbReference type="ARBA" id="ARBA00022801"/>
    </source>
</evidence>
<evidence type="ECO:0000256" key="4">
    <source>
        <dbReference type="HAMAP-Rule" id="MF_00518"/>
    </source>
</evidence>
<name>F6B2Z3_DESCC</name>
<dbReference type="SUPFAM" id="SSF69500">
    <property type="entry name" value="DTD-like"/>
    <property type="match status" value="1"/>
</dbReference>
<comment type="similarity">
    <text evidence="1 4">Belongs to the DTD family.</text>
</comment>
<dbReference type="PANTHER" id="PTHR10472:SF5">
    <property type="entry name" value="D-AMINOACYL-TRNA DEACYLASE 1"/>
    <property type="match status" value="1"/>
</dbReference>
<comment type="subunit">
    <text evidence="4">Homodimer.</text>
</comment>
<dbReference type="GO" id="GO:0106026">
    <property type="term" value="F:Gly-tRNA(Ala) deacylase activity"/>
    <property type="evidence" value="ECO:0007669"/>
    <property type="project" value="UniProtKB-UniRule"/>
</dbReference>
<dbReference type="EC" id="3.1.1.96" evidence="4"/>
<dbReference type="PANTHER" id="PTHR10472">
    <property type="entry name" value="D-TYROSYL-TRNA TYR DEACYLASE"/>
    <property type="match status" value="1"/>
</dbReference>
<dbReference type="GO" id="GO:0005737">
    <property type="term" value="C:cytoplasm"/>
    <property type="evidence" value="ECO:0007669"/>
    <property type="project" value="UniProtKB-SubCell"/>
</dbReference>
<dbReference type="GO" id="GO:0000049">
    <property type="term" value="F:tRNA binding"/>
    <property type="evidence" value="ECO:0007669"/>
    <property type="project" value="UniProtKB-UniRule"/>
</dbReference>
<dbReference type="HOGENOM" id="CLU_1105740_0_0_9"/>
<dbReference type="InterPro" id="IPR003732">
    <property type="entry name" value="Daa-tRNA_deacyls_DTD"/>
</dbReference>